<feature type="domain" description="Luciferase-like" evidence="5">
    <location>
        <begin position="1"/>
        <end position="304"/>
    </location>
</feature>
<dbReference type="Gene3D" id="3.20.20.30">
    <property type="entry name" value="Luciferase-like domain"/>
    <property type="match status" value="1"/>
</dbReference>
<dbReference type="AlphaFoldDB" id="A0A512N6V1"/>
<keyword evidence="4" id="KW-0503">Monooxygenase</keyword>
<reference evidence="6 7" key="1">
    <citation type="submission" date="2019-07" db="EMBL/GenBank/DDBJ databases">
        <title>Whole genome shotgun sequence of Reyranella soli NBRC 108950.</title>
        <authorList>
            <person name="Hosoyama A."/>
            <person name="Uohara A."/>
            <person name="Ohji S."/>
            <person name="Ichikawa N."/>
        </authorList>
    </citation>
    <scope>NUCLEOTIDE SEQUENCE [LARGE SCALE GENOMIC DNA]</scope>
    <source>
        <strain evidence="6 7">NBRC 108950</strain>
    </source>
</reference>
<organism evidence="6 7">
    <name type="scientific">Reyranella soli</name>
    <dbReference type="NCBI Taxonomy" id="1230389"/>
    <lineage>
        <taxon>Bacteria</taxon>
        <taxon>Pseudomonadati</taxon>
        <taxon>Pseudomonadota</taxon>
        <taxon>Alphaproteobacteria</taxon>
        <taxon>Hyphomicrobiales</taxon>
        <taxon>Reyranellaceae</taxon>
        <taxon>Reyranella</taxon>
    </lineage>
</organism>
<evidence type="ECO:0000256" key="1">
    <source>
        <dbReference type="ARBA" id="ARBA00022630"/>
    </source>
</evidence>
<keyword evidence="3" id="KW-0560">Oxidoreductase</keyword>
<keyword evidence="1" id="KW-0285">Flavoprotein</keyword>
<dbReference type="RefSeq" id="WP_147148475.1">
    <property type="nucleotide sequence ID" value="NZ_BKAJ01000031.1"/>
</dbReference>
<dbReference type="NCBIfam" id="TIGR03619">
    <property type="entry name" value="F420_Rv2161c"/>
    <property type="match status" value="1"/>
</dbReference>
<protein>
    <recommendedName>
        <fullName evidence="5">Luciferase-like domain-containing protein</fullName>
    </recommendedName>
</protein>
<keyword evidence="2" id="KW-0288">FMN</keyword>
<dbReference type="GO" id="GO:0046306">
    <property type="term" value="P:alkanesulfonate catabolic process"/>
    <property type="evidence" value="ECO:0007669"/>
    <property type="project" value="TreeGrafter"/>
</dbReference>
<evidence type="ECO:0000313" key="7">
    <source>
        <dbReference type="Proteomes" id="UP000321058"/>
    </source>
</evidence>
<accession>A0A512N6V1</accession>
<evidence type="ECO:0000259" key="5">
    <source>
        <dbReference type="Pfam" id="PF00296"/>
    </source>
</evidence>
<dbReference type="PANTHER" id="PTHR42847:SF4">
    <property type="entry name" value="ALKANESULFONATE MONOOXYGENASE-RELATED"/>
    <property type="match status" value="1"/>
</dbReference>
<dbReference type="Pfam" id="PF00296">
    <property type="entry name" value="Bac_luciferase"/>
    <property type="match status" value="1"/>
</dbReference>
<evidence type="ECO:0000256" key="4">
    <source>
        <dbReference type="ARBA" id="ARBA00023033"/>
    </source>
</evidence>
<dbReference type="InterPro" id="IPR036661">
    <property type="entry name" value="Luciferase-like_sf"/>
</dbReference>
<evidence type="ECO:0000313" key="6">
    <source>
        <dbReference type="EMBL" id="GEP54698.1"/>
    </source>
</evidence>
<dbReference type="SUPFAM" id="SSF51679">
    <property type="entry name" value="Bacterial luciferase-like"/>
    <property type="match status" value="1"/>
</dbReference>
<name>A0A512N6V1_9HYPH</name>
<gene>
    <name evidence="6" type="ORF">RSO01_18640</name>
</gene>
<dbReference type="PANTHER" id="PTHR42847">
    <property type="entry name" value="ALKANESULFONATE MONOOXYGENASE"/>
    <property type="match status" value="1"/>
</dbReference>
<comment type="caution">
    <text evidence="6">The sequence shown here is derived from an EMBL/GenBank/DDBJ whole genome shotgun (WGS) entry which is preliminary data.</text>
</comment>
<evidence type="ECO:0000256" key="3">
    <source>
        <dbReference type="ARBA" id="ARBA00023002"/>
    </source>
</evidence>
<dbReference type="EMBL" id="BKAJ01000031">
    <property type="protein sequence ID" value="GEP54698.1"/>
    <property type="molecule type" value="Genomic_DNA"/>
</dbReference>
<dbReference type="OrthoDB" id="7903015at2"/>
<keyword evidence="7" id="KW-1185">Reference proteome</keyword>
<dbReference type="InterPro" id="IPR050172">
    <property type="entry name" value="SsuD_RutA_monooxygenase"/>
</dbReference>
<proteinExistence type="predicted"/>
<evidence type="ECO:0000256" key="2">
    <source>
        <dbReference type="ARBA" id="ARBA00022643"/>
    </source>
</evidence>
<dbReference type="Proteomes" id="UP000321058">
    <property type="component" value="Unassembled WGS sequence"/>
</dbReference>
<dbReference type="InterPro" id="IPR019921">
    <property type="entry name" value="Lucif-like_OxRdtase_Rv2161c"/>
</dbReference>
<dbReference type="GO" id="GO:0008726">
    <property type="term" value="F:alkanesulfonate monooxygenase activity"/>
    <property type="evidence" value="ECO:0007669"/>
    <property type="project" value="TreeGrafter"/>
</dbReference>
<dbReference type="InterPro" id="IPR011251">
    <property type="entry name" value="Luciferase-like_dom"/>
</dbReference>
<sequence length="330" mass="37308">MKFSISLPTGFEGVMYPIPFVEPGDFVRMAQLCEKLGYDSVWGNDHITSQHYVRELFPDKAPNFYEVLTVLSFCAAATTRIRAGTALAVLPMRDPFWLAKQAATIDQLSNGRLVLALGIGAYREEFAAWAPRLAPKARRGEMMDEGIELMRRLFSERRVTHEGKYYAVRDVEMYPKPKADPFALWIGGHNMETVERTARIATGWLPGWRPWPELEERIKTLKERAAAFGRDPREIEIAPQFSLTIAKTAEEAERRYMESGLVAHRKSLAYTGRDLTKQVVANLVGSPDLILEKIDGLRKIGVDHACALMIPADSMAEFEDQVEWFAKVAL</sequence>